<sequence>MKKHQNLLMVVVISAILLSIVIVGCTQQVENKDDKGQQWDYKPMISKESHVYGDTGNTKESLSEDWVLLGKVDEKVSQTEPMVKGKTYFVSNTLPVKTEIYWNKKDRKIIYAKYNDTFIKYELNEE</sequence>
<dbReference type="EMBL" id="JAFBEE010000004">
    <property type="protein sequence ID" value="MBM7614345.1"/>
    <property type="molecule type" value="Genomic_DNA"/>
</dbReference>
<comment type="caution">
    <text evidence="2">The sequence shown here is derived from an EMBL/GenBank/DDBJ whole genome shotgun (WGS) entry which is preliminary data.</text>
</comment>
<dbReference type="PROSITE" id="PS51257">
    <property type="entry name" value="PROKAR_LIPOPROTEIN"/>
    <property type="match status" value="1"/>
</dbReference>
<feature type="transmembrane region" description="Helical" evidence="1">
    <location>
        <begin position="7"/>
        <end position="24"/>
    </location>
</feature>
<protein>
    <submittedName>
        <fullName evidence="2">Competence protein ComGC</fullName>
    </submittedName>
</protein>
<gene>
    <name evidence="2" type="ORF">JOC73_000856</name>
</gene>
<organism evidence="2 3">
    <name type="scientific">Alkaliphilus hydrothermalis</name>
    <dbReference type="NCBI Taxonomy" id="1482730"/>
    <lineage>
        <taxon>Bacteria</taxon>
        <taxon>Bacillati</taxon>
        <taxon>Bacillota</taxon>
        <taxon>Clostridia</taxon>
        <taxon>Peptostreptococcales</taxon>
        <taxon>Natronincolaceae</taxon>
        <taxon>Alkaliphilus</taxon>
    </lineage>
</organism>
<reference evidence="2 3" key="1">
    <citation type="submission" date="2021-01" db="EMBL/GenBank/DDBJ databases">
        <title>Genomic Encyclopedia of Type Strains, Phase IV (KMG-IV): sequencing the most valuable type-strain genomes for metagenomic binning, comparative biology and taxonomic classification.</title>
        <authorList>
            <person name="Goeker M."/>
        </authorList>
    </citation>
    <scope>NUCLEOTIDE SEQUENCE [LARGE SCALE GENOMIC DNA]</scope>
    <source>
        <strain evidence="2 3">DSM 25890</strain>
    </source>
</reference>
<dbReference type="Proteomes" id="UP001314796">
    <property type="component" value="Unassembled WGS sequence"/>
</dbReference>
<accession>A0ABS2NN18</accession>
<evidence type="ECO:0000313" key="2">
    <source>
        <dbReference type="EMBL" id="MBM7614345.1"/>
    </source>
</evidence>
<name>A0ABS2NN18_9FIRM</name>
<keyword evidence="1" id="KW-1133">Transmembrane helix</keyword>
<keyword evidence="1" id="KW-0812">Transmembrane</keyword>
<keyword evidence="3" id="KW-1185">Reference proteome</keyword>
<evidence type="ECO:0000256" key="1">
    <source>
        <dbReference type="SAM" id="Phobius"/>
    </source>
</evidence>
<proteinExistence type="predicted"/>
<evidence type="ECO:0000313" key="3">
    <source>
        <dbReference type="Proteomes" id="UP001314796"/>
    </source>
</evidence>
<keyword evidence="1" id="KW-0472">Membrane</keyword>
<dbReference type="RefSeq" id="WP_204400622.1">
    <property type="nucleotide sequence ID" value="NZ_JAFBEE010000004.1"/>
</dbReference>